<feature type="domain" description="DUF1206" evidence="3">
    <location>
        <begin position="271"/>
        <end position="340"/>
    </location>
</feature>
<feature type="transmembrane region" description="Helical" evidence="2">
    <location>
        <begin position="223"/>
        <end position="244"/>
    </location>
</feature>
<evidence type="ECO:0000256" key="2">
    <source>
        <dbReference type="SAM" id="Phobius"/>
    </source>
</evidence>
<feature type="transmembrane region" description="Helical" evidence="2">
    <location>
        <begin position="182"/>
        <end position="203"/>
    </location>
</feature>
<dbReference type="InterPro" id="IPR009597">
    <property type="entry name" value="DUF1206"/>
</dbReference>
<comment type="caution">
    <text evidence="4">The sequence shown here is derived from an EMBL/GenBank/DDBJ whole genome shotgun (WGS) entry which is preliminary data.</text>
</comment>
<sequence>MSSTDASGDAAAADTSREDAPSGRHQRRAQREASRAEAKADEAGREAERTDDTAEEIGNRAEQAGSKVYSELAGLGTSGEGEAPIRAVELLGRVGLAGYGLVHVLIGIIAGHVALAGGGQPDQQGALRALAAGTPGFVGIIVVVVGLVAFAVWQGVAAATGFRWTSGGTRFRKRVGAGAKTVAVLAVALVGVRLLVTGSSGSSSSAGSESLTAGLLTLPAGRILVAVLGAVVVGIAVAMGYTGIARTFSDDLDYDRLPDRLRRPVEVLGVAGHVARAIAFAIVGVLFVVAAWRADPRTAGGLDQALTLLAGQPFGPFLLLVVGVGIAAFGVYSFAESWTRRI</sequence>
<keyword evidence="2" id="KW-0472">Membrane</keyword>
<reference evidence="4 5" key="1">
    <citation type="submission" date="2018-04" db="EMBL/GenBank/DDBJ databases">
        <title>Genomic Encyclopedia of Type Strains, Phase IV (KMG-IV): sequencing the most valuable type-strain genomes for metagenomic binning, comparative biology and taxonomic classification.</title>
        <authorList>
            <person name="Goeker M."/>
        </authorList>
    </citation>
    <scope>NUCLEOTIDE SEQUENCE [LARGE SCALE GENOMIC DNA]</scope>
    <source>
        <strain evidence="4 5">DSM 45771</strain>
    </source>
</reference>
<organism evidence="4 5">
    <name type="scientific">Actinomycetospora cinnamomea</name>
    <dbReference type="NCBI Taxonomy" id="663609"/>
    <lineage>
        <taxon>Bacteria</taxon>
        <taxon>Bacillati</taxon>
        <taxon>Actinomycetota</taxon>
        <taxon>Actinomycetes</taxon>
        <taxon>Pseudonocardiales</taxon>
        <taxon>Pseudonocardiaceae</taxon>
        <taxon>Actinomycetospora</taxon>
    </lineage>
</organism>
<evidence type="ECO:0000259" key="3">
    <source>
        <dbReference type="Pfam" id="PF06724"/>
    </source>
</evidence>
<name>A0A2U1EB27_9PSEU</name>
<keyword evidence="2" id="KW-1133">Transmembrane helix</keyword>
<proteinExistence type="predicted"/>
<feature type="domain" description="DUF1206" evidence="3">
    <location>
        <begin position="94"/>
        <end position="160"/>
    </location>
</feature>
<dbReference type="OrthoDB" id="4552598at2"/>
<feature type="transmembrane region" description="Helical" evidence="2">
    <location>
        <begin position="137"/>
        <end position="162"/>
    </location>
</feature>
<evidence type="ECO:0000256" key="1">
    <source>
        <dbReference type="SAM" id="MobiDB-lite"/>
    </source>
</evidence>
<dbReference type="Proteomes" id="UP000245639">
    <property type="component" value="Unassembled WGS sequence"/>
</dbReference>
<dbReference type="AlphaFoldDB" id="A0A2U1EB27"/>
<accession>A0A2U1EB27</accession>
<evidence type="ECO:0000313" key="5">
    <source>
        <dbReference type="Proteomes" id="UP000245639"/>
    </source>
</evidence>
<feature type="transmembrane region" description="Helical" evidence="2">
    <location>
        <begin position="314"/>
        <end position="335"/>
    </location>
</feature>
<keyword evidence="5" id="KW-1185">Reference proteome</keyword>
<feature type="transmembrane region" description="Helical" evidence="2">
    <location>
        <begin position="265"/>
        <end position="294"/>
    </location>
</feature>
<dbReference type="RefSeq" id="WP_116711208.1">
    <property type="nucleotide sequence ID" value="NZ_QEKW01000026.1"/>
</dbReference>
<feature type="transmembrane region" description="Helical" evidence="2">
    <location>
        <begin position="96"/>
        <end position="117"/>
    </location>
</feature>
<gene>
    <name evidence="4" type="ORF">C8D89_12655</name>
</gene>
<protein>
    <submittedName>
        <fullName evidence="4">Uncharacterized protein DUF1206</fullName>
    </submittedName>
</protein>
<keyword evidence="2" id="KW-0812">Transmembrane</keyword>
<feature type="domain" description="DUF1206" evidence="3">
    <location>
        <begin position="175"/>
        <end position="245"/>
    </location>
</feature>
<dbReference type="EMBL" id="QEKW01000026">
    <property type="protein sequence ID" value="PVY97107.1"/>
    <property type="molecule type" value="Genomic_DNA"/>
</dbReference>
<feature type="compositionally biased region" description="Basic and acidic residues" evidence="1">
    <location>
        <begin position="29"/>
        <end position="52"/>
    </location>
</feature>
<feature type="region of interest" description="Disordered" evidence="1">
    <location>
        <begin position="1"/>
        <end position="61"/>
    </location>
</feature>
<dbReference type="Pfam" id="PF06724">
    <property type="entry name" value="DUF1206"/>
    <property type="match status" value="3"/>
</dbReference>
<evidence type="ECO:0000313" key="4">
    <source>
        <dbReference type="EMBL" id="PVY97107.1"/>
    </source>
</evidence>
<feature type="compositionally biased region" description="Low complexity" evidence="1">
    <location>
        <begin position="1"/>
        <end position="14"/>
    </location>
</feature>